<dbReference type="AlphaFoldDB" id="A0A1Y2FWN4"/>
<dbReference type="RefSeq" id="XP_040728442.1">
    <property type="nucleotide sequence ID" value="XM_040866266.1"/>
</dbReference>
<comment type="caution">
    <text evidence="2">The sequence shown here is derived from an EMBL/GenBank/DDBJ whole genome shotgun (WGS) entry which is preliminary data.</text>
</comment>
<name>A0A1Y2FWN4_PROLT</name>
<proteinExistence type="predicted"/>
<accession>A0A1Y2FWN4</accession>
<dbReference type="Proteomes" id="UP000193685">
    <property type="component" value="Unassembled WGS sequence"/>
</dbReference>
<evidence type="ECO:0000256" key="1">
    <source>
        <dbReference type="SAM" id="MobiDB-lite"/>
    </source>
</evidence>
<evidence type="ECO:0000313" key="2">
    <source>
        <dbReference type="EMBL" id="ORY87947.1"/>
    </source>
</evidence>
<evidence type="ECO:0000313" key="3">
    <source>
        <dbReference type="Proteomes" id="UP000193685"/>
    </source>
</evidence>
<organism evidence="2 3">
    <name type="scientific">Protomyces lactucae-debilis</name>
    <dbReference type="NCBI Taxonomy" id="2754530"/>
    <lineage>
        <taxon>Eukaryota</taxon>
        <taxon>Fungi</taxon>
        <taxon>Dikarya</taxon>
        <taxon>Ascomycota</taxon>
        <taxon>Taphrinomycotina</taxon>
        <taxon>Taphrinomycetes</taxon>
        <taxon>Taphrinales</taxon>
        <taxon>Protomycetaceae</taxon>
        <taxon>Protomyces</taxon>
    </lineage>
</organism>
<protein>
    <submittedName>
        <fullName evidence="2">Uncharacterized protein</fullName>
    </submittedName>
</protein>
<gene>
    <name evidence="2" type="ORF">BCR37DRAFT_17144</name>
</gene>
<feature type="region of interest" description="Disordered" evidence="1">
    <location>
        <begin position="122"/>
        <end position="183"/>
    </location>
</feature>
<dbReference type="GeneID" id="63782865"/>
<dbReference type="EMBL" id="MCFI01000001">
    <property type="protein sequence ID" value="ORY87947.1"/>
    <property type="molecule type" value="Genomic_DNA"/>
</dbReference>
<feature type="compositionally biased region" description="Pro residues" evidence="1">
    <location>
        <begin position="164"/>
        <end position="174"/>
    </location>
</feature>
<reference evidence="2 3" key="1">
    <citation type="submission" date="2016-07" db="EMBL/GenBank/DDBJ databases">
        <title>Pervasive Adenine N6-methylation of Active Genes in Fungi.</title>
        <authorList>
            <consortium name="DOE Joint Genome Institute"/>
            <person name="Mondo S.J."/>
            <person name="Dannebaum R.O."/>
            <person name="Kuo R.C."/>
            <person name="Labutti K."/>
            <person name="Haridas S."/>
            <person name="Kuo A."/>
            <person name="Salamov A."/>
            <person name="Ahrendt S.R."/>
            <person name="Lipzen A."/>
            <person name="Sullivan W."/>
            <person name="Andreopoulos W.B."/>
            <person name="Clum A."/>
            <person name="Lindquist E."/>
            <person name="Daum C."/>
            <person name="Ramamoorthy G.K."/>
            <person name="Gryganskyi A."/>
            <person name="Culley D."/>
            <person name="Magnuson J.K."/>
            <person name="James T.Y."/>
            <person name="O'Malley M.A."/>
            <person name="Stajich J.E."/>
            <person name="Spatafora J.W."/>
            <person name="Visel A."/>
            <person name="Grigoriev I.V."/>
        </authorList>
    </citation>
    <scope>NUCLEOTIDE SEQUENCE [LARGE SCALE GENOMIC DNA]</scope>
    <source>
        <strain evidence="2 3">12-1054</strain>
    </source>
</reference>
<feature type="compositionally biased region" description="Polar residues" evidence="1">
    <location>
        <begin position="122"/>
        <end position="144"/>
    </location>
</feature>
<keyword evidence="3" id="KW-1185">Reference proteome</keyword>
<feature type="region of interest" description="Disordered" evidence="1">
    <location>
        <begin position="1"/>
        <end position="75"/>
    </location>
</feature>
<feature type="compositionally biased region" description="Basic and acidic residues" evidence="1">
    <location>
        <begin position="238"/>
        <end position="249"/>
    </location>
</feature>
<sequence length="249" mass="27633">MHSPPPTPGKHGNSLLPATSVEPNQSAPEEMHTAQQAAAIALANGARHARKRSATERAGLMTPRETPMKRTPRTFAHTDNYTGKILFPMRESGDEVFKVYEDAREPDLFSEDKANPFMQQPAASCNMPEPTTSHAMQRTQSSESESCRTAEKNPFATPRGTQPPVDPTHIPPHPLEVDGDAPADRTDGLYYIARGKRIFKPFADEADMLDYHQSGPPPKLLFQAEIREQQRTAQARTQAHDKIDEAMQI</sequence>
<feature type="compositionally biased region" description="Low complexity" evidence="1">
    <location>
        <begin position="34"/>
        <end position="46"/>
    </location>
</feature>
<feature type="region of interest" description="Disordered" evidence="1">
    <location>
        <begin position="230"/>
        <end position="249"/>
    </location>
</feature>